<sequence length="292" mass="32956">MARRNALMARWARVLVLGLLASGAASADEAAQPAQGTQAGTQAGTHWTFGSTPLWQDEFDGEGVPDPARWSYDTGGHGWGNNELQYYTDKPANAFVSDGLLTIVAHRQRAGKLRYSSARLVSRGKGDFRYGRVEFRARLPVARGSWPALWMLPTDNKYGNWPRSGEIDIMEHVGFDRGVVHQTVHTQAYNHTKGTQRAAQKRVEELDTKFHRYRVDWTPDYIHGYIDDEKVFEFANEGTGPDAWPFDQRFHLLMNLAVGGNWAGQQGVDDEAFPIWMEVDYVRVYPLENAPQ</sequence>
<dbReference type="EMBL" id="CP002446">
    <property type="protein sequence ID" value="ADV27632.1"/>
    <property type="molecule type" value="Genomic_DNA"/>
</dbReference>
<dbReference type="PROSITE" id="PS51762">
    <property type="entry name" value="GH16_2"/>
    <property type="match status" value="1"/>
</dbReference>
<keyword evidence="4" id="KW-0378">Hydrolase</keyword>
<dbReference type="HOGENOM" id="CLU_019533_0_1_6"/>
<dbReference type="OrthoDB" id="9809583at2"/>
<accession>E6WTY3</accession>
<evidence type="ECO:0000256" key="1">
    <source>
        <dbReference type="ARBA" id="ARBA00006865"/>
    </source>
</evidence>
<reference evidence="4 5" key="1">
    <citation type="submission" date="2011-01" db="EMBL/GenBank/DDBJ databases">
        <title>Complete sequence of Pseudoxanthomonas suwonensis 11-1.</title>
        <authorList>
            <consortium name="US DOE Joint Genome Institute"/>
            <person name="Lucas S."/>
            <person name="Copeland A."/>
            <person name="Lapidus A."/>
            <person name="Cheng J.-F."/>
            <person name="Goodwin L."/>
            <person name="Pitluck S."/>
            <person name="Teshima H."/>
            <person name="Detter J.C."/>
            <person name="Han C."/>
            <person name="Tapia R."/>
            <person name="Land M."/>
            <person name="Hauser L."/>
            <person name="Kyrpides N."/>
            <person name="Ivanova N."/>
            <person name="Ovchinnikova G."/>
            <person name="Siebers A.K."/>
            <person name="Allgaier M."/>
            <person name="Thelen M.P."/>
            <person name="Hugenholtz P."/>
            <person name="Gladden J."/>
            <person name="Woyke T."/>
        </authorList>
    </citation>
    <scope>NUCLEOTIDE SEQUENCE [LARGE SCALE GENOMIC DNA]</scope>
    <source>
        <strain evidence="5">11-1</strain>
    </source>
</reference>
<name>E6WTY3_PSEUU</name>
<dbReference type="EC" id="3.2.1.73" evidence="4"/>
<keyword evidence="5" id="KW-1185">Reference proteome</keyword>
<proteinExistence type="inferred from homology"/>
<feature type="signal peptide" evidence="2">
    <location>
        <begin position="1"/>
        <end position="27"/>
    </location>
</feature>
<dbReference type="AlphaFoldDB" id="E6WTY3"/>
<dbReference type="STRING" id="743721.Psesu_1790"/>
<organism evidence="4 5">
    <name type="scientific">Pseudoxanthomonas suwonensis (strain 11-1)</name>
    <dbReference type="NCBI Taxonomy" id="743721"/>
    <lineage>
        <taxon>Bacteria</taxon>
        <taxon>Pseudomonadati</taxon>
        <taxon>Pseudomonadota</taxon>
        <taxon>Gammaproteobacteria</taxon>
        <taxon>Lysobacterales</taxon>
        <taxon>Lysobacteraceae</taxon>
        <taxon>Pseudoxanthomonas</taxon>
    </lineage>
</organism>
<dbReference type="InterPro" id="IPR013320">
    <property type="entry name" value="ConA-like_dom_sf"/>
</dbReference>
<evidence type="ECO:0000313" key="4">
    <source>
        <dbReference type="EMBL" id="ADV27632.1"/>
    </source>
</evidence>
<gene>
    <name evidence="4" type="ordered locus">Psesu_1790</name>
</gene>
<comment type="similarity">
    <text evidence="1">Belongs to the glycosyl hydrolase 16 family.</text>
</comment>
<keyword evidence="4" id="KW-0326">Glycosidase</keyword>
<dbReference type="KEGG" id="psu:Psesu_1790"/>
<evidence type="ECO:0000259" key="3">
    <source>
        <dbReference type="PROSITE" id="PS51762"/>
    </source>
</evidence>
<protein>
    <submittedName>
        <fullName evidence="4">Licheninase</fullName>
        <ecNumber evidence="4">3.2.1.73</ecNumber>
    </submittedName>
</protein>
<feature type="domain" description="GH16" evidence="3">
    <location>
        <begin position="45"/>
        <end position="290"/>
    </location>
</feature>
<dbReference type="CDD" id="cd08023">
    <property type="entry name" value="GH16_laminarinase_like"/>
    <property type="match status" value="1"/>
</dbReference>
<dbReference type="GO" id="GO:0005975">
    <property type="term" value="P:carbohydrate metabolic process"/>
    <property type="evidence" value="ECO:0007669"/>
    <property type="project" value="InterPro"/>
</dbReference>
<dbReference type="eggNOG" id="COG2273">
    <property type="taxonomic scope" value="Bacteria"/>
</dbReference>
<dbReference type="PANTHER" id="PTHR10963">
    <property type="entry name" value="GLYCOSYL HYDROLASE-RELATED"/>
    <property type="match status" value="1"/>
</dbReference>
<dbReference type="Pfam" id="PF00722">
    <property type="entry name" value="Glyco_hydro_16"/>
    <property type="match status" value="1"/>
</dbReference>
<dbReference type="InterPro" id="IPR050546">
    <property type="entry name" value="Glycosyl_Hydrlase_16"/>
</dbReference>
<dbReference type="SUPFAM" id="SSF49899">
    <property type="entry name" value="Concanavalin A-like lectins/glucanases"/>
    <property type="match status" value="1"/>
</dbReference>
<keyword evidence="2" id="KW-0732">Signal</keyword>
<dbReference type="Gene3D" id="2.60.120.200">
    <property type="match status" value="1"/>
</dbReference>
<dbReference type="PANTHER" id="PTHR10963:SF55">
    <property type="entry name" value="GLYCOSIDE HYDROLASE FAMILY 16 PROTEIN"/>
    <property type="match status" value="1"/>
</dbReference>
<dbReference type="Proteomes" id="UP000008632">
    <property type="component" value="Chromosome"/>
</dbReference>
<dbReference type="GO" id="GO:0042972">
    <property type="term" value="F:licheninase activity"/>
    <property type="evidence" value="ECO:0007669"/>
    <property type="project" value="UniProtKB-EC"/>
</dbReference>
<evidence type="ECO:0000313" key="5">
    <source>
        <dbReference type="Proteomes" id="UP000008632"/>
    </source>
</evidence>
<evidence type="ECO:0000256" key="2">
    <source>
        <dbReference type="SAM" id="SignalP"/>
    </source>
</evidence>
<feature type="chain" id="PRO_5003212445" evidence="2">
    <location>
        <begin position="28"/>
        <end position="292"/>
    </location>
</feature>
<dbReference type="InterPro" id="IPR000757">
    <property type="entry name" value="Beta-glucanase-like"/>
</dbReference>